<evidence type="ECO:0000256" key="3">
    <source>
        <dbReference type="ARBA" id="ARBA00022737"/>
    </source>
</evidence>
<evidence type="ECO:0000256" key="2">
    <source>
        <dbReference type="ARBA" id="ARBA00022729"/>
    </source>
</evidence>
<protein>
    <submittedName>
        <fullName evidence="4">Uncharacterized protein</fullName>
    </submittedName>
</protein>
<keyword evidence="5" id="KW-1185">Reference proteome</keyword>
<dbReference type="Gene3D" id="3.80.10.10">
    <property type="entry name" value="Ribonuclease Inhibitor"/>
    <property type="match status" value="2"/>
</dbReference>
<proteinExistence type="predicted"/>
<dbReference type="SMART" id="SM00365">
    <property type="entry name" value="LRR_SD22"/>
    <property type="match status" value="5"/>
</dbReference>
<reference evidence="4" key="1">
    <citation type="submission" date="2022-03" db="EMBL/GenBank/DDBJ databases">
        <authorList>
            <person name="Sayadi A."/>
        </authorList>
    </citation>
    <scope>NUCLEOTIDE SEQUENCE</scope>
</reference>
<dbReference type="PANTHER" id="PTHR24373">
    <property type="entry name" value="SLIT RELATED LEUCINE-RICH REPEAT NEURONAL PROTEIN"/>
    <property type="match status" value="1"/>
</dbReference>
<evidence type="ECO:0000256" key="1">
    <source>
        <dbReference type="ARBA" id="ARBA00022614"/>
    </source>
</evidence>
<dbReference type="SMART" id="SM00369">
    <property type="entry name" value="LRR_TYP"/>
    <property type="match status" value="7"/>
</dbReference>
<keyword evidence="2" id="KW-0732">Signal</keyword>
<keyword evidence="3" id="KW-0677">Repeat</keyword>
<dbReference type="SUPFAM" id="SSF52058">
    <property type="entry name" value="L domain-like"/>
    <property type="match status" value="1"/>
</dbReference>
<accession>A0A9P0NYJ8</accession>
<dbReference type="OrthoDB" id="676979at2759"/>
<dbReference type="EMBL" id="CAKOFQ010006700">
    <property type="protein sequence ID" value="CAH1962188.1"/>
    <property type="molecule type" value="Genomic_DNA"/>
</dbReference>
<dbReference type="InterPro" id="IPR003591">
    <property type="entry name" value="Leu-rich_rpt_typical-subtyp"/>
</dbReference>
<dbReference type="InterPro" id="IPR050328">
    <property type="entry name" value="Dev_Immune_Receptor"/>
</dbReference>
<evidence type="ECO:0000313" key="5">
    <source>
        <dbReference type="Proteomes" id="UP001152888"/>
    </source>
</evidence>
<organism evidence="4 5">
    <name type="scientific">Acanthoscelides obtectus</name>
    <name type="common">Bean weevil</name>
    <name type="synonym">Bruchus obtectus</name>
    <dbReference type="NCBI Taxonomy" id="200917"/>
    <lineage>
        <taxon>Eukaryota</taxon>
        <taxon>Metazoa</taxon>
        <taxon>Ecdysozoa</taxon>
        <taxon>Arthropoda</taxon>
        <taxon>Hexapoda</taxon>
        <taxon>Insecta</taxon>
        <taxon>Pterygota</taxon>
        <taxon>Neoptera</taxon>
        <taxon>Endopterygota</taxon>
        <taxon>Coleoptera</taxon>
        <taxon>Polyphaga</taxon>
        <taxon>Cucujiformia</taxon>
        <taxon>Chrysomeloidea</taxon>
        <taxon>Chrysomelidae</taxon>
        <taxon>Bruchinae</taxon>
        <taxon>Bruchini</taxon>
        <taxon>Acanthoscelides</taxon>
    </lineage>
</organism>
<dbReference type="PRINTS" id="PR00019">
    <property type="entry name" value="LEURICHRPT"/>
</dbReference>
<gene>
    <name evidence="4" type="ORF">ACAOBT_LOCUS4550</name>
</gene>
<dbReference type="InterPro" id="IPR001611">
    <property type="entry name" value="Leu-rich_rpt"/>
</dbReference>
<dbReference type="Proteomes" id="UP001152888">
    <property type="component" value="Unassembled WGS sequence"/>
</dbReference>
<dbReference type="Pfam" id="PF13855">
    <property type="entry name" value="LRR_8"/>
    <property type="match status" value="2"/>
</dbReference>
<keyword evidence="1" id="KW-0433">Leucine-rich repeat</keyword>
<dbReference type="PANTHER" id="PTHR24373:SF370">
    <property type="entry name" value="FISH-LIPS, ISOFORM E"/>
    <property type="match status" value="1"/>
</dbReference>
<comment type="caution">
    <text evidence="4">The sequence shown here is derived from an EMBL/GenBank/DDBJ whole genome shotgun (WGS) entry which is preliminary data.</text>
</comment>
<dbReference type="PROSITE" id="PS51450">
    <property type="entry name" value="LRR"/>
    <property type="match status" value="3"/>
</dbReference>
<dbReference type="Pfam" id="PF00560">
    <property type="entry name" value="LRR_1"/>
    <property type="match status" value="1"/>
</dbReference>
<evidence type="ECO:0000313" key="4">
    <source>
        <dbReference type="EMBL" id="CAH1962188.1"/>
    </source>
</evidence>
<name>A0A9P0NYJ8_ACAOB</name>
<dbReference type="AlphaFoldDB" id="A0A9P0NYJ8"/>
<dbReference type="InterPro" id="IPR032675">
    <property type="entry name" value="LRR_dom_sf"/>
</dbReference>
<sequence>MVALDEAQNPNKCHYTLEEQVLSCTELKTVSDIGRLIKTGTSVIFIRESPNLLFKRNQYSNPIYSGLKSIQILDSDNVKIEPGAFIGFINITYLKLIKTGLEDIFDNNFEGLSYLEDMNLSNNKIRKLSPKSFNHLGRLTKLDLSSNELQTLPSYIFESLYNLEQLDLTINHIKFVESNALNGLENLKEIYLTNNSLELLNAKEFNRLGNLEVCMLDSNNIKFIKGVINLPKLKFFDIKENQLTQIETKTFEKCSELKSLDLSGNKLKELTEIPFLELKHLKHLNLHNNYVDISKFTVISKAVNIVHN</sequence>